<dbReference type="SUPFAM" id="SSF52540">
    <property type="entry name" value="P-loop containing nucleoside triphosphate hydrolases"/>
    <property type="match status" value="2"/>
</dbReference>
<organism evidence="4 5">
    <name type="scientific">Ruegeria spongiae</name>
    <dbReference type="NCBI Taxonomy" id="2942209"/>
    <lineage>
        <taxon>Bacteria</taxon>
        <taxon>Pseudomonadati</taxon>
        <taxon>Pseudomonadota</taxon>
        <taxon>Alphaproteobacteria</taxon>
        <taxon>Rhodobacterales</taxon>
        <taxon>Roseobacteraceae</taxon>
        <taxon>Ruegeria</taxon>
    </lineage>
</organism>
<evidence type="ECO:0000313" key="4">
    <source>
        <dbReference type="EMBL" id="MCL6285942.1"/>
    </source>
</evidence>
<dbReference type="InterPro" id="IPR017871">
    <property type="entry name" value="ABC_transporter-like_CS"/>
</dbReference>
<evidence type="ECO:0000259" key="3">
    <source>
        <dbReference type="PROSITE" id="PS50893"/>
    </source>
</evidence>
<gene>
    <name evidence="4" type="ORF">M3P21_20705</name>
</gene>
<dbReference type="PROSITE" id="PS00211">
    <property type="entry name" value="ABC_TRANSPORTER_1"/>
    <property type="match status" value="2"/>
</dbReference>
<dbReference type="EMBL" id="JAMFMB010000044">
    <property type="protein sequence ID" value="MCL6285942.1"/>
    <property type="molecule type" value="Genomic_DNA"/>
</dbReference>
<dbReference type="InterPro" id="IPR003439">
    <property type="entry name" value="ABC_transporter-like_ATP-bd"/>
</dbReference>
<feature type="domain" description="ABC transporter" evidence="3">
    <location>
        <begin position="253"/>
        <end position="498"/>
    </location>
</feature>
<dbReference type="CDD" id="cd03215">
    <property type="entry name" value="ABC_Carb_Monos_II"/>
    <property type="match status" value="1"/>
</dbReference>
<evidence type="ECO:0000256" key="1">
    <source>
        <dbReference type="ARBA" id="ARBA00022741"/>
    </source>
</evidence>
<reference evidence="4" key="1">
    <citation type="submission" date="2022-05" db="EMBL/GenBank/DDBJ databases">
        <authorList>
            <person name="Park J.-S."/>
        </authorList>
    </citation>
    <scope>NUCLEOTIDE SEQUENCE</scope>
    <source>
        <strain evidence="4">2012CJ41-6</strain>
    </source>
</reference>
<evidence type="ECO:0000313" key="5">
    <source>
        <dbReference type="Proteomes" id="UP001203880"/>
    </source>
</evidence>
<accession>A0ABT0Q8Q1</accession>
<dbReference type="Gene3D" id="3.40.50.300">
    <property type="entry name" value="P-loop containing nucleotide triphosphate hydrolases"/>
    <property type="match status" value="2"/>
</dbReference>
<proteinExistence type="predicted"/>
<dbReference type="CDD" id="cd03216">
    <property type="entry name" value="ABC_Carb_Monos_I"/>
    <property type="match status" value="1"/>
</dbReference>
<dbReference type="SMART" id="SM00382">
    <property type="entry name" value="AAA"/>
    <property type="match status" value="1"/>
</dbReference>
<feature type="domain" description="ABC transporter" evidence="3">
    <location>
        <begin position="6"/>
        <end position="237"/>
    </location>
</feature>
<dbReference type="Pfam" id="PF00005">
    <property type="entry name" value="ABC_tran"/>
    <property type="match status" value="2"/>
</dbReference>
<dbReference type="Proteomes" id="UP001203880">
    <property type="component" value="Unassembled WGS sequence"/>
</dbReference>
<dbReference type="PANTHER" id="PTHR43790:SF4">
    <property type="entry name" value="GUANOSINE IMPORT ATP-BINDING PROTEIN NUPO"/>
    <property type="match status" value="1"/>
</dbReference>
<name>A0ABT0Q8Q1_9RHOB</name>
<keyword evidence="1" id="KW-0547">Nucleotide-binding</keyword>
<protein>
    <submittedName>
        <fullName evidence="4">ABC transporter ATP-binding protein</fullName>
    </submittedName>
</protein>
<comment type="caution">
    <text evidence="4">The sequence shown here is derived from an EMBL/GenBank/DDBJ whole genome shotgun (WGS) entry which is preliminary data.</text>
</comment>
<evidence type="ECO:0000256" key="2">
    <source>
        <dbReference type="ARBA" id="ARBA00022840"/>
    </source>
</evidence>
<dbReference type="InterPro" id="IPR050107">
    <property type="entry name" value="ABC_carbohydrate_import_ATPase"/>
</dbReference>
<dbReference type="InterPro" id="IPR027417">
    <property type="entry name" value="P-loop_NTPase"/>
</dbReference>
<dbReference type="RefSeq" id="WP_249713224.1">
    <property type="nucleotide sequence ID" value="NZ_JAMFMB010000044.1"/>
</dbReference>
<dbReference type="PANTHER" id="PTHR43790">
    <property type="entry name" value="CARBOHYDRATE TRANSPORT ATP-BINDING PROTEIN MG119-RELATED"/>
    <property type="match status" value="1"/>
</dbReference>
<sequence>MTTPLLRLQGLTKAYPGVVANDTVSFDIGEGEVHALLGENGAGKSTLVKMIYGLVKPDSGTMELRGQPFAPSEPRTARADGIAMVFQHFSLFDALDVAENVALGMENPPAMNDLASRIRDVSETYGLPLDPYRRVGDLSAGERQRVEIIRCLLQDPKLLIMDEPTSVLTPQEVDILFQTLQKLRSEGTSILYISHKLEEIRALCDHATILRLGKNVGECIPSETSARQMAELMVGDTLQTPERGGREFGEIALDISGLSVPSPSEFGTALKNLHLTVRKGEVLGIGGVAGNGQDELLGVLSGEITTDRDAVKLAGQPIGKEGPTARRRMGLLTAPEERLGHAAAPDMSLTENALLTGSVREGLENRGFLKWAEAQGFAKKIIKAFDVRTPGPENAARSLSGGNLQKFVIGREVLQDPDVLVVNQPTWGVDAAAAAAIRQAILDLAAGGAAVVCISQDLDELMEISDSFAALNEGRLSAPRPTTELSVDEIGLMMGGAHGIEVAHV</sequence>
<keyword evidence="5" id="KW-1185">Reference proteome</keyword>
<dbReference type="InterPro" id="IPR003593">
    <property type="entry name" value="AAA+_ATPase"/>
</dbReference>
<dbReference type="GO" id="GO:0005524">
    <property type="term" value="F:ATP binding"/>
    <property type="evidence" value="ECO:0007669"/>
    <property type="project" value="UniProtKB-KW"/>
</dbReference>
<dbReference type="PROSITE" id="PS50893">
    <property type="entry name" value="ABC_TRANSPORTER_2"/>
    <property type="match status" value="2"/>
</dbReference>
<keyword evidence="2 4" id="KW-0067">ATP-binding</keyword>